<keyword evidence="3 7" id="KW-0812">Transmembrane</keyword>
<dbReference type="PANTHER" id="PTHR43791:SF103">
    <property type="entry name" value="MAJOR FACILITATOR SUPERFAMILY (MFS) PROFILE DOMAIN-CONTAINING PROTEIN-RELATED"/>
    <property type="match status" value="1"/>
</dbReference>
<sequence length="413" mass="46164">MLVAYMMSFMDKQTLNYFAVMGIMEDLELRESEYSWSSSIFYFGYLAFSYPASLLLVKFALGKYLSWTYLCWAIILACHAATNNFTGLMVARFFLGCAEASVSSGFSLFTSLWYRTSEQPLRHGIQDRLAPWRWLFIIFGIITFLWGLLMLFRLPDSPTNAAFLSDEERMIAVSRLTANKAGYKNNKIEKDQIIEAFIDPKTWLLAVLILSCNIPNGGYTTFSGLILEGFGYNTMHTLLLGMPGGFIVFLVVLASCFTSTKVPNTRCAISIVVCCLSILGTALVYCTTKTAPRYIGLILMSLYSVSLPLSMAMISANVGGITKRATVSAIYFIMYCVGNIIGPQLFFERQAPRYQSGFLAVFVCLAVAVVDLGALVWYLKRENGRREGNEREEDRRRTGGEGGGAGGWDRFEK</sequence>
<evidence type="ECO:0000256" key="5">
    <source>
        <dbReference type="ARBA" id="ARBA00023136"/>
    </source>
</evidence>
<keyword evidence="2" id="KW-0813">Transport</keyword>
<feature type="transmembrane region" description="Helical" evidence="7">
    <location>
        <begin position="134"/>
        <end position="152"/>
    </location>
</feature>
<proteinExistence type="predicted"/>
<evidence type="ECO:0000256" key="3">
    <source>
        <dbReference type="ARBA" id="ARBA00022692"/>
    </source>
</evidence>
<accession>A0A319DHG7</accession>
<organism evidence="8 9">
    <name type="scientific">Aspergillus ellipticus CBS 707.79</name>
    <dbReference type="NCBI Taxonomy" id="1448320"/>
    <lineage>
        <taxon>Eukaryota</taxon>
        <taxon>Fungi</taxon>
        <taxon>Dikarya</taxon>
        <taxon>Ascomycota</taxon>
        <taxon>Pezizomycotina</taxon>
        <taxon>Eurotiomycetes</taxon>
        <taxon>Eurotiomycetidae</taxon>
        <taxon>Eurotiales</taxon>
        <taxon>Aspergillaceae</taxon>
        <taxon>Aspergillus</taxon>
        <taxon>Aspergillus subgen. Circumdati</taxon>
    </lineage>
</organism>
<dbReference type="InterPro" id="IPR036259">
    <property type="entry name" value="MFS_trans_sf"/>
</dbReference>
<keyword evidence="4 7" id="KW-1133">Transmembrane helix</keyword>
<dbReference type="InterPro" id="IPR011701">
    <property type="entry name" value="MFS"/>
</dbReference>
<dbReference type="AlphaFoldDB" id="A0A319DHG7"/>
<comment type="subcellular location">
    <subcellularLocation>
        <location evidence="1">Membrane</location>
        <topology evidence="1">Multi-pass membrane protein</topology>
    </subcellularLocation>
</comment>
<feature type="transmembrane region" description="Helical" evidence="7">
    <location>
        <begin position="40"/>
        <end position="61"/>
    </location>
</feature>
<evidence type="ECO:0000313" key="9">
    <source>
        <dbReference type="Proteomes" id="UP000247810"/>
    </source>
</evidence>
<keyword evidence="5 7" id="KW-0472">Membrane</keyword>
<dbReference type="EMBL" id="KZ826215">
    <property type="protein sequence ID" value="PYH87558.1"/>
    <property type="molecule type" value="Genomic_DNA"/>
</dbReference>
<name>A0A319DHG7_9EURO</name>
<evidence type="ECO:0000256" key="2">
    <source>
        <dbReference type="ARBA" id="ARBA00022448"/>
    </source>
</evidence>
<dbReference type="GO" id="GO:0016020">
    <property type="term" value="C:membrane"/>
    <property type="evidence" value="ECO:0007669"/>
    <property type="project" value="UniProtKB-SubCell"/>
</dbReference>
<protein>
    <submittedName>
        <fullName evidence="8">MFS general substrate transporter</fullName>
    </submittedName>
</protein>
<dbReference type="Proteomes" id="UP000247810">
    <property type="component" value="Unassembled WGS sequence"/>
</dbReference>
<feature type="transmembrane region" description="Helical" evidence="7">
    <location>
        <begin position="326"/>
        <end position="346"/>
    </location>
</feature>
<feature type="transmembrane region" description="Helical" evidence="7">
    <location>
        <begin position="294"/>
        <end position="314"/>
    </location>
</feature>
<dbReference type="OrthoDB" id="6730379at2759"/>
<dbReference type="SUPFAM" id="SSF103473">
    <property type="entry name" value="MFS general substrate transporter"/>
    <property type="match status" value="1"/>
</dbReference>
<dbReference type="VEuPathDB" id="FungiDB:BO71DRAFT_424281"/>
<feature type="transmembrane region" description="Helical" evidence="7">
    <location>
        <begin position="269"/>
        <end position="288"/>
    </location>
</feature>
<feature type="transmembrane region" description="Helical" evidence="7">
    <location>
        <begin position="238"/>
        <end position="257"/>
    </location>
</feature>
<feature type="transmembrane region" description="Helical" evidence="7">
    <location>
        <begin position="67"/>
        <end position="86"/>
    </location>
</feature>
<keyword evidence="9" id="KW-1185">Reference proteome</keyword>
<gene>
    <name evidence="8" type="ORF">BO71DRAFT_424281</name>
</gene>
<feature type="region of interest" description="Disordered" evidence="6">
    <location>
        <begin position="386"/>
        <end position="413"/>
    </location>
</feature>
<evidence type="ECO:0000256" key="7">
    <source>
        <dbReference type="SAM" id="Phobius"/>
    </source>
</evidence>
<dbReference type="Gene3D" id="1.20.1250.20">
    <property type="entry name" value="MFS general substrate transporter like domains"/>
    <property type="match status" value="3"/>
</dbReference>
<evidence type="ECO:0000256" key="1">
    <source>
        <dbReference type="ARBA" id="ARBA00004141"/>
    </source>
</evidence>
<dbReference type="Pfam" id="PF07690">
    <property type="entry name" value="MFS_1"/>
    <property type="match status" value="2"/>
</dbReference>
<reference evidence="8 9" key="1">
    <citation type="submission" date="2018-02" db="EMBL/GenBank/DDBJ databases">
        <title>The genomes of Aspergillus section Nigri reveals drivers in fungal speciation.</title>
        <authorList>
            <consortium name="DOE Joint Genome Institute"/>
            <person name="Vesth T.C."/>
            <person name="Nybo J."/>
            <person name="Theobald S."/>
            <person name="Brandl J."/>
            <person name="Frisvad J.C."/>
            <person name="Nielsen K.F."/>
            <person name="Lyhne E.K."/>
            <person name="Kogle M.E."/>
            <person name="Kuo A."/>
            <person name="Riley R."/>
            <person name="Clum A."/>
            <person name="Nolan M."/>
            <person name="Lipzen A."/>
            <person name="Salamov A."/>
            <person name="Henrissat B."/>
            <person name="Wiebenga A."/>
            <person name="De vries R.P."/>
            <person name="Grigoriev I.V."/>
            <person name="Mortensen U.H."/>
            <person name="Andersen M.R."/>
            <person name="Baker S.E."/>
        </authorList>
    </citation>
    <scope>NUCLEOTIDE SEQUENCE [LARGE SCALE GENOMIC DNA]</scope>
    <source>
        <strain evidence="8 9">CBS 707.79</strain>
    </source>
</reference>
<evidence type="ECO:0000256" key="4">
    <source>
        <dbReference type="ARBA" id="ARBA00022989"/>
    </source>
</evidence>
<dbReference type="STRING" id="1448320.A0A319DHG7"/>
<feature type="transmembrane region" description="Helical" evidence="7">
    <location>
        <begin position="203"/>
        <end position="226"/>
    </location>
</feature>
<feature type="transmembrane region" description="Helical" evidence="7">
    <location>
        <begin position="358"/>
        <end position="379"/>
    </location>
</feature>
<evidence type="ECO:0000256" key="6">
    <source>
        <dbReference type="SAM" id="MobiDB-lite"/>
    </source>
</evidence>
<dbReference type="PANTHER" id="PTHR43791">
    <property type="entry name" value="PERMEASE-RELATED"/>
    <property type="match status" value="1"/>
</dbReference>
<dbReference type="GO" id="GO:0022857">
    <property type="term" value="F:transmembrane transporter activity"/>
    <property type="evidence" value="ECO:0007669"/>
    <property type="project" value="InterPro"/>
</dbReference>
<evidence type="ECO:0000313" key="8">
    <source>
        <dbReference type="EMBL" id="PYH87558.1"/>
    </source>
</evidence>
<feature type="compositionally biased region" description="Basic and acidic residues" evidence="6">
    <location>
        <begin position="386"/>
        <end position="399"/>
    </location>
</feature>